<dbReference type="Proteomes" id="UP000092460">
    <property type="component" value="Unassembled WGS sequence"/>
</dbReference>
<sequence length="310" mass="34121">MATEVHFGLAPVFLSIDCEEAVADNLVLAFFSIALPARVLLASAVDVLVVAVCFASSFLFVVPFDTLSREPDFTAIGLEGFLHIAFFSAEPAEVTLMSAFSLPLPMLRMRSPSFADMSVLAADLLVSLLFVLCFKSLLCCSGNFVVISEEFLYLPTSSTATGPVSIKDMLTFAIFNSLNIVGLEESNDFSVTALVISVAGFLNEDRKQLSSEVFTTIFFLIASFHRAGYCTESHSQNRNKTRSTSKAVLVDTRTWYHGTSIYKGQFANVLGPLYVVRALLYYESKNYAPLKVSKQTTVVFFLEPNQNYND</sequence>
<keyword evidence="1" id="KW-0812">Transmembrane</keyword>
<feature type="transmembrane region" description="Helical" evidence="1">
    <location>
        <begin position="81"/>
        <end position="102"/>
    </location>
</feature>
<evidence type="ECO:0000313" key="3">
    <source>
        <dbReference type="Proteomes" id="UP000092460"/>
    </source>
</evidence>
<keyword evidence="1" id="KW-0472">Membrane</keyword>
<keyword evidence="1" id="KW-1133">Transmembrane helix</keyword>
<evidence type="ECO:0000313" key="2">
    <source>
        <dbReference type="EnsemblMetazoa" id="GPPI027007-PA"/>
    </source>
</evidence>
<feature type="transmembrane region" description="Helical" evidence="1">
    <location>
        <begin position="39"/>
        <end position="61"/>
    </location>
</feature>
<reference evidence="2" key="2">
    <citation type="submission" date="2020-05" db="UniProtKB">
        <authorList>
            <consortium name="EnsemblMetazoa"/>
        </authorList>
    </citation>
    <scope>IDENTIFICATION</scope>
    <source>
        <strain evidence="2">IAEA</strain>
    </source>
</reference>
<dbReference type="AlphaFoldDB" id="A0A1B0BE07"/>
<feature type="transmembrane region" description="Helical" evidence="1">
    <location>
        <begin position="114"/>
        <end position="138"/>
    </location>
</feature>
<keyword evidence="3" id="KW-1185">Reference proteome</keyword>
<proteinExistence type="predicted"/>
<dbReference type="EMBL" id="JXJN01012738">
    <property type="status" value="NOT_ANNOTATED_CDS"/>
    <property type="molecule type" value="Genomic_DNA"/>
</dbReference>
<evidence type="ECO:0000256" key="1">
    <source>
        <dbReference type="SAM" id="Phobius"/>
    </source>
</evidence>
<name>A0A1B0BE07_9MUSC</name>
<accession>A0A1B0BE07</accession>
<dbReference type="VEuPathDB" id="VectorBase:GPPI027007"/>
<organism evidence="2 3">
    <name type="scientific">Glossina palpalis gambiensis</name>
    <dbReference type="NCBI Taxonomy" id="67801"/>
    <lineage>
        <taxon>Eukaryota</taxon>
        <taxon>Metazoa</taxon>
        <taxon>Ecdysozoa</taxon>
        <taxon>Arthropoda</taxon>
        <taxon>Hexapoda</taxon>
        <taxon>Insecta</taxon>
        <taxon>Pterygota</taxon>
        <taxon>Neoptera</taxon>
        <taxon>Endopterygota</taxon>
        <taxon>Diptera</taxon>
        <taxon>Brachycera</taxon>
        <taxon>Muscomorpha</taxon>
        <taxon>Hippoboscoidea</taxon>
        <taxon>Glossinidae</taxon>
        <taxon>Glossina</taxon>
    </lineage>
</organism>
<protein>
    <submittedName>
        <fullName evidence="2">Uncharacterized protein</fullName>
    </submittedName>
</protein>
<reference evidence="3" key="1">
    <citation type="submission" date="2015-01" db="EMBL/GenBank/DDBJ databases">
        <authorList>
            <person name="Aksoy S."/>
            <person name="Warren W."/>
            <person name="Wilson R.K."/>
        </authorList>
    </citation>
    <scope>NUCLEOTIDE SEQUENCE [LARGE SCALE GENOMIC DNA]</scope>
    <source>
        <strain evidence="3">IAEA</strain>
    </source>
</reference>
<dbReference type="EnsemblMetazoa" id="GPPI027007-RA">
    <property type="protein sequence ID" value="GPPI027007-PA"/>
    <property type="gene ID" value="GPPI027007"/>
</dbReference>